<evidence type="ECO:0000313" key="1">
    <source>
        <dbReference type="EMBL" id="CAJ1378521.1"/>
    </source>
</evidence>
<dbReference type="AlphaFoldDB" id="A0AA36I005"/>
<dbReference type="Gene3D" id="3.40.50.300">
    <property type="entry name" value="P-loop containing nucleotide triphosphate hydrolases"/>
    <property type="match status" value="1"/>
</dbReference>
<dbReference type="EMBL" id="CAUJNA010000550">
    <property type="protein sequence ID" value="CAJ1378521.1"/>
    <property type="molecule type" value="Genomic_DNA"/>
</dbReference>
<name>A0AA36I005_9DINO</name>
<dbReference type="InterPro" id="IPR027417">
    <property type="entry name" value="P-loop_NTPase"/>
</dbReference>
<accession>A0AA36I005</accession>
<organism evidence="1 2">
    <name type="scientific">Effrenium voratum</name>
    <dbReference type="NCBI Taxonomy" id="2562239"/>
    <lineage>
        <taxon>Eukaryota</taxon>
        <taxon>Sar</taxon>
        <taxon>Alveolata</taxon>
        <taxon>Dinophyceae</taxon>
        <taxon>Suessiales</taxon>
        <taxon>Symbiodiniaceae</taxon>
        <taxon>Effrenium</taxon>
    </lineage>
</organism>
<dbReference type="Proteomes" id="UP001178507">
    <property type="component" value="Unassembled WGS sequence"/>
</dbReference>
<proteinExistence type="predicted"/>
<sequence>MVDVPGLGFARVSRELRERWIGLIGGPGPWRGRRGRRARNPGHPGYFVQRQSLKIVFHLLDAGLCELMPADRELWRLLAQVGELLLQVGLSGKFVLLDGIMDSMTVSDIKQQARDEVAKLLNKEFLSTELISLLPGDGMDTLKNEVQMEEASRKLTDRQDLRGSSGLRVIVDSTRPCSVFGLELSDQHFEGGMDSPLVSALLKWLREGGAAPGRGNDEEQKVVSRFMSLYFDISMKVDLVREQGFKDEDPKFHFGLVRSLCLDVGKFVKTLQSKSACEQLPCNGTASISLMAYCSRHRECRGCHGATVHPGNCTLSGLSNSLNPTMQGKCSGSIKDSEHAKKLFKDIECCSIEEMVALKTCSADVCLAEFIGGGAQEVPTCG</sequence>
<reference evidence="1" key="1">
    <citation type="submission" date="2023-08" db="EMBL/GenBank/DDBJ databases">
        <authorList>
            <person name="Chen Y."/>
            <person name="Shah S."/>
            <person name="Dougan E. K."/>
            <person name="Thang M."/>
            <person name="Chan C."/>
        </authorList>
    </citation>
    <scope>NUCLEOTIDE SEQUENCE</scope>
</reference>
<evidence type="ECO:0000313" key="2">
    <source>
        <dbReference type="Proteomes" id="UP001178507"/>
    </source>
</evidence>
<protein>
    <submittedName>
        <fullName evidence="1">Uncharacterized protein</fullName>
    </submittedName>
</protein>
<gene>
    <name evidence="1" type="ORF">EVOR1521_LOCUS7041</name>
</gene>
<keyword evidence="2" id="KW-1185">Reference proteome</keyword>
<comment type="caution">
    <text evidence="1">The sequence shown here is derived from an EMBL/GenBank/DDBJ whole genome shotgun (WGS) entry which is preliminary data.</text>
</comment>